<dbReference type="Gene3D" id="3.10.28.10">
    <property type="entry name" value="Homing endonucleases"/>
    <property type="match status" value="1"/>
</dbReference>
<sequence length="99" mass="11699">KSISRSLRLNPLILAVWFMDDGSRSRSSVYFNTQQFCINDQKFLIKLLGESGLIATLNKDKLYYRIRLSTRCINHFIDLVKPYIIKSMEYKLPLRPRID</sequence>
<evidence type="ECO:0000313" key="2">
    <source>
        <dbReference type="EMBL" id="PIS21959.1"/>
    </source>
</evidence>
<dbReference type="SUPFAM" id="SSF55608">
    <property type="entry name" value="Homing endonucleases"/>
    <property type="match status" value="1"/>
</dbReference>
<dbReference type="InterPro" id="IPR027434">
    <property type="entry name" value="Homing_endonucl"/>
</dbReference>
<protein>
    <recommendedName>
        <fullName evidence="1">Homing endonuclease LAGLIDADG domain-containing protein</fullName>
    </recommendedName>
</protein>
<dbReference type="AlphaFoldDB" id="A0A2H0XCR4"/>
<name>A0A2H0XCR4_UNCKA</name>
<organism evidence="2 3">
    <name type="scientific">candidate division WWE3 bacterium CG08_land_8_20_14_0_20_41_10</name>
    <dbReference type="NCBI Taxonomy" id="1975085"/>
    <lineage>
        <taxon>Bacteria</taxon>
        <taxon>Katanobacteria</taxon>
    </lineage>
</organism>
<evidence type="ECO:0000259" key="1">
    <source>
        <dbReference type="Pfam" id="PF03161"/>
    </source>
</evidence>
<evidence type="ECO:0000313" key="3">
    <source>
        <dbReference type="Proteomes" id="UP000231252"/>
    </source>
</evidence>
<dbReference type="InterPro" id="IPR004860">
    <property type="entry name" value="LAGLIDADG_dom"/>
</dbReference>
<dbReference type="Proteomes" id="UP000231252">
    <property type="component" value="Unassembled WGS sequence"/>
</dbReference>
<feature type="non-terminal residue" evidence="2">
    <location>
        <position position="1"/>
    </location>
</feature>
<accession>A0A2H0XCR4</accession>
<comment type="caution">
    <text evidence="2">The sequence shown here is derived from an EMBL/GenBank/DDBJ whole genome shotgun (WGS) entry which is preliminary data.</text>
</comment>
<gene>
    <name evidence="2" type="ORF">COT50_04525</name>
</gene>
<dbReference type="GO" id="GO:0004519">
    <property type="term" value="F:endonuclease activity"/>
    <property type="evidence" value="ECO:0007669"/>
    <property type="project" value="InterPro"/>
</dbReference>
<reference evidence="3" key="1">
    <citation type="submission" date="2017-09" db="EMBL/GenBank/DDBJ databases">
        <title>Depth-based differentiation of microbial function through sediment-hosted aquifers and enrichment of novel symbionts in the deep terrestrial subsurface.</title>
        <authorList>
            <person name="Probst A.J."/>
            <person name="Ladd B."/>
            <person name="Jarett J.K."/>
            <person name="Geller-Mcgrath D.E."/>
            <person name="Sieber C.M.K."/>
            <person name="Emerson J.B."/>
            <person name="Anantharaman K."/>
            <person name="Thomas B.C."/>
            <person name="Malmstrom R."/>
            <person name="Stieglmeier M."/>
            <person name="Klingl A."/>
            <person name="Woyke T."/>
            <person name="Ryan C.M."/>
            <person name="Banfield J.F."/>
        </authorList>
    </citation>
    <scope>NUCLEOTIDE SEQUENCE [LARGE SCALE GENOMIC DNA]</scope>
</reference>
<feature type="domain" description="Homing endonuclease LAGLIDADG" evidence="1">
    <location>
        <begin position="9"/>
        <end position="75"/>
    </location>
</feature>
<proteinExistence type="predicted"/>
<dbReference type="Pfam" id="PF03161">
    <property type="entry name" value="LAGLIDADG_2"/>
    <property type="match status" value="1"/>
</dbReference>
<dbReference type="EMBL" id="PEYU01000102">
    <property type="protein sequence ID" value="PIS21959.1"/>
    <property type="molecule type" value="Genomic_DNA"/>
</dbReference>